<proteinExistence type="predicted"/>
<gene>
    <name evidence="2" type="ORF">PCOR1329_LOCUS79316</name>
</gene>
<name>A0ABN9XVY1_9DINO</name>
<accession>A0ABN9XVY1</accession>
<evidence type="ECO:0000256" key="1">
    <source>
        <dbReference type="SAM" id="MobiDB-lite"/>
    </source>
</evidence>
<sequence length="111" mass="11354">GAGPRGASARATAPPGTRAASGGSTPRARTRARAQATRQAAGHRAPRARPRTPRTLCSSARPRRPPPAGAAAAASAAGTRPTTAACTFRTAPRAPTARERCRAYPPPPTRR</sequence>
<evidence type="ECO:0000313" key="2">
    <source>
        <dbReference type="EMBL" id="CAK0902826.1"/>
    </source>
</evidence>
<dbReference type="Proteomes" id="UP001189429">
    <property type="component" value="Unassembled WGS sequence"/>
</dbReference>
<evidence type="ECO:0000313" key="3">
    <source>
        <dbReference type="Proteomes" id="UP001189429"/>
    </source>
</evidence>
<feature type="non-terminal residue" evidence="2">
    <location>
        <position position="111"/>
    </location>
</feature>
<keyword evidence="3" id="KW-1185">Reference proteome</keyword>
<feature type="compositionally biased region" description="Low complexity" evidence="1">
    <location>
        <begin position="1"/>
        <end position="24"/>
    </location>
</feature>
<feature type="region of interest" description="Disordered" evidence="1">
    <location>
        <begin position="1"/>
        <end position="111"/>
    </location>
</feature>
<reference evidence="2" key="1">
    <citation type="submission" date="2023-10" db="EMBL/GenBank/DDBJ databases">
        <authorList>
            <person name="Chen Y."/>
            <person name="Shah S."/>
            <person name="Dougan E. K."/>
            <person name="Thang M."/>
            <person name="Chan C."/>
        </authorList>
    </citation>
    <scope>NUCLEOTIDE SEQUENCE [LARGE SCALE GENOMIC DNA]</scope>
</reference>
<protein>
    <submittedName>
        <fullName evidence="2">Uncharacterized protein</fullName>
    </submittedName>
</protein>
<dbReference type="EMBL" id="CAUYUJ010021125">
    <property type="protein sequence ID" value="CAK0902826.1"/>
    <property type="molecule type" value="Genomic_DNA"/>
</dbReference>
<comment type="caution">
    <text evidence="2">The sequence shown here is derived from an EMBL/GenBank/DDBJ whole genome shotgun (WGS) entry which is preliminary data.</text>
</comment>
<feature type="non-terminal residue" evidence="2">
    <location>
        <position position="1"/>
    </location>
</feature>
<organism evidence="2 3">
    <name type="scientific">Prorocentrum cordatum</name>
    <dbReference type="NCBI Taxonomy" id="2364126"/>
    <lineage>
        <taxon>Eukaryota</taxon>
        <taxon>Sar</taxon>
        <taxon>Alveolata</taxon>
        <taxon>Dinophyceae</taxon>
        <taxon>Prorocentrales</taxon>
        <taxon>Prorocentraceae</taxon>
        <taxon>Prorocentrum</taxon>
    </lineage>
</organism>
<feature type="compositionally biased region" description="Low complexity" evidence="1">
    <location>
        <begin position="69"/>
        <end position="95"/>
    </location>
</feature>